<comment type="similarity">
    <text evidence="1">Belongs to the metallo-beta-lactamase superfamily.</text>
</comment>
<keyword evidence="3" id="KW-0378">Hydrolase</keyword>
<reference evidence="6 7" key="1">
    <citation type="submission" date="2021-06" db="EMBL/GenBank/DDBJ databases">
        <title>Leclercia pneumoniae sp. nov.</title>
        <authorList>
            <person name="Hoenemann M."/>
            <person name="Viehweger A."/>
            <person name="Dietze N."/>
        </authorList>
    </citation>
    <scope>NUCLEOTIDE SEQUENCE [LARGE SCALE GENOMIC DNA]</scope>
    <source>
        <strain evidence="7">49125</strain>
    </source>
</reference>
<accession>A0ABX8K378</accession>
<dbReference type="InterPro" id="IPR036866">
    <property type="entry name" value="RibonucZ/Hydroxyglut_hydro"/>
</dbReference>
<evidence type="ECO:0000256" key="1">
    <source>
        <dbReference type="ARBA" id="ARBA00007749"/>
    </source>
</evidence>
<dbReference type="RefSeq" id="WP_207293754.1">
    <property type="nucleotide sequence ID" value="NZ_CP071383.1"/>
</dbReference>
<organism evidence="6 7">
    <name type="scientific">Leclercia pneumoniae</name>
    <dbReference type="NCBI Taxonomy" id="2815358"/>
    <lineage>
        <taxon>Bacteria</taxon>
        <taxon>Pseudomonadati</taxon>
        <taxon>Pseudomonadota</taxon>
        <taxon>Gammaproteobacteria</taxon>
        <taxon>Enterobacterales</taxon>
        <taxon>Enterobacteriaceae</taxon>
        <taxon>Leclercia</taxon>
    </lineage>
</organism>
<protein>
    <submittedName>
        <fullName evidence="6">MBL fold metallo-hydrolase</fullName>
    </submittedName>
</protein>
<evidence type="ECO:0000259" key="5">
    <source>
        <dbReference type="SMART" id="SM00849"/>
    </source>
</evidence>
<dbReference type="PANTHER" id="PTHR42978:SF6">
    <property type="entry name" value="QUORUM-QUENCHING LACTONASE YTNP-RELATED"/>
    <property type="match status" value="1"/>
</dbReference>
<dbReference type="EMBL" id="CP076838">
    <property type="protein sequence ID" value="QWW81541.1"/>
    <property type="molecule type" value="Genomic_DNA"/>
</dbReference>
<evidence type="ECO:0000256" key="4">
    <source>
        <dbReference type="ARBA" id="ARBA00022833"/>
    </source>
</evidence>
<dbReference type="SMART" id="SM00849">
    <property type="entry name" value="Lactamase_B"/>
    <property type="match status" value="1"/>
</dbReference>
<gene>
    <name evidence="6" type="ORF">KQ929_10230</name>
</gene>
<dbReference type="Proteomes" id="UP000683497">
    <property type="component" value="Chromosome"/>
</dbReference>
<dbReference type="Pfam" id="PF00753">
    <property type="entry name" value="Lactamase_B"/>
    <property type="match status" value="1"/>
</dbReference>
<dbReference type="InterPro" id="IPR001279">
    <property type="entry name" value="Metallo-B-lactamas"/>
</dbReference>
<proteinExistence type="inferred from homology"/>
<feature type="domain" description="Metallo-beta-lactamase" evidence="5">
    <location>
        <begin position="61"/>
        <end position="264"/>
    </location>
</feature>
<dbReference type="CDD" id="cd07720">
    <property type="entry name" value="OPHC2-like_MBL-fold"/>
    <property type="match status" value="1"/>
</dbReference>
<dbReference type="InterPro" id="IPR051013">
    <property type="entry name" value="MBL_superfamily_lactonases"/>
</dbReference>
<evidence type="ECO:0000313" key="6">
    <source>
        <dbReference type="EMBL" id="QWW81541.1"/>
    </source>
</evidence>
<name>A0ABX8K378_9ENTR</name>
<keyword evidence="2" id="KW-0479">Metal-binding</keyword>
<keyword evidence="7" id="KW-1185">Reference proteome</keyword>
<evidence type="ECO:0000256" key="3">
    <source>
        <dbReference type="ARBA" id="ARBA00022801"/>
    </source>
</evidence>
<dbReference type="Gene3D" id="3.60.15.10">
    <property type="entry name" value="Ribonuclease Z/Hydroxyacylglutathione hydrolase-like"/>
    <property type="match status" value="1"/>
</dbReference>
<evidence type="ECO:0000313" key="7">
    <source>
        <dbReference type="Proteomes" id="UP000683497"/>
    </source>
</evidence>
<sequence length="291" mass="31515">MPLTHQVQAPMVNRKKVGDSIVTMLSDGYLDGSFELLSGISGSKTEALLQARGVSTLPRMNINIYVIQTGQHTVLVDSGAGNFKGWGGRLPVALAAAGIDPLQINTVLLTHAHPDHIGGLAGPLATPHFRHVERLFVHERELAFWRNKTMQASAPERFKPSFELAQNAFAAYDDRLVTFTQEDILPGIQAVPLPGHTPGHTGYVVGNAQDSLLIWGDIVHFPHIQVEQPDVTIAFDSDPETAAATRKRLLERVATDNLSVTGMHFNSPVSASVKRGDAKFSLQYDGGSPAF</sequence>
<evidence type="ECO:0000256" key="2">
    <source>
        <dbReference type="ARBA" id="ARBA00022723"/>
    </source>
</evidence>
<dbReference type="PANTHER" id="PTHR42978">
    <property type="entry name" value="QUORUM-QUENCHING LACTONASE YTNP-RELATED-RELATED"/>
    <property type="match status" value="1"/>
</dbReference>
<keyword evidence="4" id="KW-0862">Zinc</keyword>
<dbReference type="SUPFAM" id="SSF56281">
    <property type="entry name" value="Metallo-hydrolase/oxidoreductase"/>
    <property type="match status" value="1"/>
</dbReference>